<dbReference type="RefSeq" id="WP_070370323.1">
    <property type="nucleotide sequence ID" value="NZ_LKEU01000020.1"/>
</dbReference>
<dbReference type="Proteomes" id="UP000176244">
    <property type="component" value="Unassembled WGS sequence"/>
</dbReference>
<gene>
    <name evidence="3" type="ORF">ACWI_09790</name>
</gene>
<evidence type="ECO:0000313" key="3">
    <source>
        <dbReference type="EMBL" id="OFV71479.1"/>
    </source>
</evidence>
<keyword evidence="1" id="KW-0175">Coiled coil</keyword>
<organism evidence="3 4">
    <name type="scientific">Acetobacterium wieringae</name>
    <dbReference type="NCBI Taxonomy" id="52694"/>
    <lineage>
        <taxon>Bacteria</taxon>
        <taxon>Bacillati</taxon>
        <taxon>Bacillota</taxon>
        <taxon>Clostridia</taxon>
        <taxon>Eubacteriales</taxon>
        <taxon>Eubacteriaceae</taxon>
        <taxon>Acetobacterium</taxon>
    </lineage>
</organism>
<dbReference type="AlphaFoldDB" id="A0A1F2PJF1"/>
<comment type="caution">
    <text evidence="3">The sequence shown here is derived from an EMBL/GenBank/DDBJ whole genome shotgun (WGS) entry which is preliminary data.</text>
</comment>
<protein>
    <submittedName>
        <fullName evidence="3">Uncharacterized protein</fullName>
    </submittedName>
</protein>
<accession>A0A1F2PJF1</accession>
<feature type="transmembrane region" description="Helical" evidence="2">
    <location>
        <begin position="287"/>
        <end position="308"/>
    </location>
</feature>
<keyword evidence="2" id="KW-0812">Transmembrane</keyword>
<dbReference type="STRING" id="52694.ACWI_09790"/>
<feature type="coiled-coil region" evidence="1">
    <location>
        <begin position="105"/>
        <end position="132"/>
    </location>
</feature>
<proteinExistence type="predicted"/>
<dbReference type="EMBL" id="LKEU01000020">
    <property type="protein sequence ID" value="OFV71479.1"/>
    <property type="molecule type" value="Genomic_DNA"/>
</dbReference>
<reference evidence="3 4" key="1">
    <citation type="submission" date="2015-09" db="EMBL/GenBank/DDBJ databases">
        <title>Genome sequence of Acetobacterium wieringae DSM 1911.</title>
        <authorList>
            <person name="Poehlein A."/>
            <person name="Bengelsdorf F.R."/>
            <person name="Schiel-Bengelsdorf B."/>
            <person name="Duerre P."/>
            <person name="Daniel R."/>
        </authorList>
    </citation>
    <scope>NUCLEOTIDE SEQUENCE [LARGE SCALE GENOMIC DNA]</scope>
    <source>
        <strain evidence="3 4">DSM 1911</strain>
    </source>
</reference>
<dbReference type="OrthoDB" id="1777138at2"/>
<name>A0A1F2PJF1_9FIRM</name>
<sequence length="310" mass="35848">MKKVETNKTKEAKSFRDDILKFMQTLNGVDDENLTPEEAEILRESVEEFASQFIYFRESYTQKNSHIRHISVLMEDIRELVGESGEKYEEAEDLEESNTILFNAVNEVIGKLSEVEKNLEEAEKEESEFKRIESIERMFVQANLSVQGSEETIKKMADQIKDQMVTFREGVESNDLQLAIIEKNTIDFKQQCDTIIKTFESFSQHFDESREVSQKKLDELFTNLVEQVNQTKTDIVGEREKELDALTGKYNEALDKIETKSDEALGKMEGLMDRVNTLLFAEGFKQLFFMIGGGFSIINFIMLIVLIFTK</sequence>
<keyword evidence="2" id="KW-1133">Transmembrane helix</keyword>
<evidence type="ECO:0000313" key="4">
    <source>
        <dbReference type="Proteomes" id="UP000176244"/>
    </source>
</evidence>
<keyword evidence="2" id="KW-0472">Membrane</keyword>
<evidence type="ECO:0000256" key="1">
    <source>
        <dbReference type="SAM" id="Coils"/>
    </source>
</evidence>
<evidence type="ECO:0000256" key="2">
    <source>
        <dbReference type="SAM" id="Phobius"/>
    </source>
</evidence>